<evidence type="ECO:0000313" key="2">
    <source>
        <dbReference type="EMBL" id="KNE95690.1"/>
    </source>
</evidence>
<protein>
    <submittedName>
        <fullName evidence="2">Uncharacterized protein</fullName>
    </submittedName>
</protein>
<reference evidence="3" key="1">
    <citation type="submission" date="2014-03" db="EMBL/GenBank/DDBJ databases">
        <title>The Genome Sequence of Puccinia striiformis f. sp. tritici PST-78.</title>
        <authorList>
            <consortium name="The Broad Institute Genome Sequencing Platform"/>
            <person name="Cuomo C."/>
            <person name="Hulbert S."/>
            <person name="Chen X."/>
            <person name="Walker B."/>
            <person name="Young S.K."/>
            <person name="Zeng Q."/>
            <person name="Gargeya S."/>
            <person name="Fitzgerald M."/>
            <person name="Haas B."/>
            <person name="Abouelleil A."/>
            <person name="Alvarado L."/>
            <person name="Arachchi H.M."/>
            <person name="Berlin A.M."/>
            <person name="Chapman S.B."/>
            <person name="Goldberg J."/>
            <person name="Griggs A."/>
            <person name="Gujja S."/>
            <person name="Hansen M."/>
            <person name="Howarth C."/>
            <person name="Imamovic A."/>
            <person name="Larimer J."/>
            <person name="McCowan C."/>
            <person name="Montmayeur A."/>
            <person name="Murphy C."/>
            <person name="Neiman D."/>
            <person name="Pearson M."/>
            <person name="Priest M."/>
            <person name="Roberts A."/>
            <person name="Saif S."/>
            <person name="Shea T."/>
            <person name="Sisk P."/>
            <person name="Sykes S."/>
            <person name="Wortman J."/>
            <person name="Nusbaum C."/>
            <person name="Birren B."/>
        </authorList>
    </citation>
    <scope>NUCLEOTIDE SEQUENCE [LARGE SCALE GENOMIC DNA]</scope>
    <source>
        <strain evidence="3">race PST-78</strain>
    </source>
</reference>
<dbReference type="Proteomes" id="UP000054564">
    <property type="component" value="Unassembled WGS sequence"/>
</dbReference>
<comment type="caution">
    <text evidence="2">The sequence shown here is derived from an EMBL/GenBank/DDBJ whole genome shotgun (WGS) entry which is preliminary data.</text>
</comment>
<accession>A0A0L0V8S7</accession>
<name>A0A0L0V8S7_9BASI</name>
<proteinExistence type="predicted"/>
<feature type="compositionally biased region" description="Basic and acidic residues" evidence="1">
    <location>
        <begin position="38"/>
        <end position="50"/>
    </location>
</feature>
<feature type="region of interest" description="Disordered" evidence="1">
    <location>
        <begin position="159"/>
        <end position="211"/>
    </location>
</feature>
<dbReference type="OrthoDB" id="2508363at2759"/>
<gene>
    <name evidence="2" type="ORF">PSTG_11054</name>
</gene>
<keyword evidence="3" id="KW-1185">Reference proteome</keyword>
<organism evidence="2 3">
    <name type="scientific">Puccinia striiformis f. sp. tritici PST-78</name>
    <dbReference type="NCBI Taxonomy" id="1165861"/>
    <lineage>
        <taxon>Eukaryota</taxon>
        <taxon>Fungi</taxon>
        <taxon>Dikarya</taxon>
        <taxon>Basidiomycota</taxon>
        <taxon>Pucciniomycotina</taxon>
        <taxon>Pucciniomycetes</taxon>
        <taxon>Pucciniales</taxon>
        <taxon>Pucciniaceae</taxon>
        <taxon>Puccinia</taxon>
    </lineage>
</organism>
<feature type="compositionally biased region" description="Polar residues" evidence="1">
    <location>
        <begin position="192"/>
        <end position="211"/>
    </location>
</feature>
<dbReference type="AlphaFoldDB" id="A0A0L0V8S7"/>
<feature type="compositionally biased region" description="Basic residues" evidence="1">
    <location>
        <begin position="159"/>
        <end position="178"/>
    </location>
</feature>
<feature type="region of interest" description="Disordered" evidence="1">
    <location>
        <begin position="1"/>
        <end position="90"/>
    </location>
</feature>
<sequence length="211" mass="24069">MSTRSNNPDLKPLHPSTDTFPSPNCLPPSTVGVPYRILNDEPSKPEEPIKTLKGTIKPPGSLGTIREPRLSDKSQASSKIKSKTKSESRDKIPEAEIIRILIKKQVKIHAKYLKAISNDDKKTILDQAQQNQLVLQKLIPNKEIESYVNGWNPWIKKKKVFPAPRKNKKRPKYNKRNQPHQSGSNHPDRTHSNYNQDQTRSTNSRNQTLQT</sequence>
<evidence type="ECO:0000256" key="1">
    <source>
        <dbReference type="SAM" id="MobiDB-lite"/>
    </source>
</evidence>
<evidence type="ECO:0000313" key="3">
    <source>
        <dbReference type="Proteomes" id="UP000054564"/>
    </source>
</evidence>
<dbReference type="EMBL" id="AJIL01000093">
    <property type="protein sequence ID" value="KNE95690.1"/>
    <property type="molecule type" value="Genomic_DNA"/>
</dbReference>